<comment type="caution">
    <text evidence="1">The sequence shown here is derived from an EMBL/GenBank/DDBJ whole genome shotgun (WGS) entry which is preliminary data.</text>
</comment>
<dbReference type="EMBL" id="CACRXK020012615">
    <property type="protein sequence ID" value="CAB4023660.1"/>
    <property type="molecule type" value="Genomic_DNA"/>
</dbReference>
<dbReference type="PANTHER" id="PTHR47018">
    <property type="entry name" value="CXC DOMAIN-CONTAINING PROTEIN-RELATED"/>
    <property type="match status" value="1"/>
</dbReference>
<evidence type="ECO:0000313" key="2">
    <source>
        <dbReference type="Proteomes" id="UP001152795"/>
    </source>
</evidence>
<evidence type="ECO:0000313" key="1">
    <source>
        <dbReference type="EMBL" id="CAB4023660.1"/>
    </source>
</evidence>
<name>A0A7D9L4Q5_PARCT</name>
<proteinExistence type="predicted"/>
<dbReference type="PANTHER" id="PTHR47018:SF3">
    <property type="entry name" value="MYCBP-ASSOCIATED PROTEIN"/>
    <property type="match status" value="1"/>
</dbReference>
<dbReference type="AlphaFoldDB" id="A0A7D9L4Q5"/>
<sequence>MFLQDCYQLKDKFPLIYKSYMDGGFVMNGNRKGNGVPFDKALEQCYNRLAKVSGSIIGVTRKKDAVALWDIIKHKKDQYVHLLKMQEDVEGELSLHHNFNQSTTTKISALVQEIHTYLLKVCGSILDQNTLKNVVTGEIVTEVNVNMVLYCIKEGTDAYAKFIKDRLRSKTIIRIKLKTSNKTSHLTSKLDIKEETTKALMSVVINPGPEPGRVPSLQSTQMDIAAISLAKDEELQDLGLTRKGDILALRAFCKQDNEATKEERTEKKKKTPSDLEVKAAKE</sequence>
<keyword evidence="2" id="KW-1185">Reference proteome</keyword>
<protein>
    <submittedName>
        <fullName evidence="1">Uncharacterized protein</fullName>
    </submittedName>
</protein>
<accession>A0A7D9L4Q5</accession>
<reference evidence="1" key="1">
    <citation type="submission" date="2020-04" db="EMBL/GenBank/DDBJ databases">
        <authorList>
            <person name="Alioto T."/>
            <person name="Alioto T."/>
            <person name="Gomez Garrido J."/>
        </authorList>
    </citation>
    <scope>NUCLEOTIDE SEQUENCE</scope>
    <source>
        <strain evidence="1">A484AB</strain>
    </source>
</reference>
<dbReference type="OrthoDB" id="5989538at2759"/>
<gene>
    <name evidence="1" type="ORF">PACLA_8A049666</name>
</gene>
<dbReference type="Proteomes" id="UP001152795">
    <property type="component" value="Unassembled WGS sequence"/>
</dbReference>
<organism evidence="1 2">
    <name type="scientific">Paramuricea clavata</name>
    <name type="common">Red gorgonian</name>
    <name type="synonym">Violescent sea-whip</name>
    <dbReference type="NCBI Taxonomy" id="317549"/>
    <lineage>
        <taxon>Eukaryota</taxon>
        <taxon>Metazoa</taxon>
        <taxon>Cnidaria</taxon>
        <taxon>Anthozoa</taxon>
        <taxon>Octocorallia</taxon>
        <taxon>Malacalcyonacea</taxon>
        <taxon>Plexauridae</taxon>
        <taxon>Paramuricea</taxon>
    </lineage>
</organism>